<evidence type="ECO:0000259" key="1">
    <source>
        <dbReference type="Pfam" id="PF01120"/>
    </source>
</evidence>
<dbReference type="SUPFAM" id="SSF51445">
    <property type="entry name" value="(Trans)glycosidases"/>
    <property type="match status" value="1"/>
</dbReference>
<reference evidence="2 3" key="1">
    <citation type="submission" date="2019-07" db="EMBL/GenBank/DDBJ databases">
        <title>Draft genome sequences of 15 bacterial species constituting the stable defined intestinal microbiota of the GM15 gnotobiotic mouse model.</title>
        <authorList>
            <person name="Elie C."/>
            <person name="Mathieu A."/>
            <person name="Saliou A."/>
            <person name="Darnaud M."/>
            <person name="Leulier F."/>
            <person name="Tamellini A."/>
        </authorList>
    </citation>
    <scope>NUCLEOTIDE SEQUENCE [LARGE SCALE GENOMIC DNA]</scope>
    <source>
        <strain evidence="3">ASF 502</strain>
    </source>
</reference>
<dbReference type="GO" id="GO:0004560">
    <property type="term" value="F:alpha-L-fucosidase activity"/>
    <property type="evidence" value="ECO:0007669"/>
    <property type="project" value="InterPro"/>
</dbReference>
<gene>
    <name evidence="2" type="ORF">FMM80_01805</name>
</gene>
<dbReference type="GO" id="GO:0005975">
    <property type="term" value="P:carbohydrate metabolic process"/>
    <property type="evidence" value="ECO:0007669"/>
    <property type="project" value="InterPro"/>
</dbReference>
<evidence type="ECO:0000313" key="2">
    <source>
        <dbReference type="EMBL" id="NDO67527.1"/>
    </source>
</evidence>
<proteinExistence type="predicted"/>
<sequence>MPDTGQQWYKDAKYGLFIHWGLYAILAGEYKGQKTDHISEWIMNTLNIPVEEYEKLAGEFCSQQFCADELVRMANLRGGFHGNGGTAAGAAQAGLLLRMSGNRGGMAGF</sequence>
<dbReference type="InterPro" id="IPR017853">
    <property type="entry name" value="GH"/>
</dbReference>
<dbReference type="InterPro" id="IPR057739">
    <property type="entry name" value="Glyco_hydro_29_N"/>
</dbReference>
<dbReference type="OrthoDB" id="3078777at2"/>
<dbReference type="Gene3D" id="3.20.20.80">
    <property type="entry name" value="Glycosidases"/>
    <property type="match status" value="1"/>
</dbReference>
<protein>
    <recommendedName>
        <fullName evidence="1">Glycoside hydrolase family 29 N-terminal domain-containing protein</fullName>
    </recommendedName>
</protein>
<comment type="caution">
    <text evidence="2">The sequence shown here is derived from an EMBL/GenBank/DDBJ whole genome shotgun (WGS) entry which is preliminary data.</text>
</comment>
<dbReference type="AlphaFoldDB" id="A0A9X5C7F0"/>
<name>A0A9X5C7F0_9FIRM</name>
<evidence type="ECO:0000313" key="3">
    <source>
        <dbReference type="Proteomes" id="UP000474104"/>
    </source>
</evidence>
<dbReference type="Proteomes" id="UP000474104">
    <property type="component" value="Unassembled WGS sequence"/>
</dbReference>
<feature type="domain" description="Glycoside hydrolase family 29 N-terminal" evidence="1">
    <location>
        <begin position="6"/>
        <end position="75"/>
    </location>
</feature>
<dbReference type="EMBL" id="VIRB01000024">
    <property type="protein sequence ID" value="NDO67527.1"/>
    <property type="molecule type" value="Genomic_DNA"/>
</dbReference>
<accession>A0A9X5C7F0</accession>
<dbReference type="Pfam" id="PF01120">
    <property type="entry name" value="Alpha_L_fucos"/>
    <property type="match status" value="1"/>
</dbReference>
<organism evidence="2 3">
    <name type="scientific">Schaedlerella arabinosiphila</name>
    <dbReference type="NCBI Taxonomy" id="2044587"/>
    <lineage>
        <taxon>Bacteria</taxon>
        <taxon>Bacillati</taxon>
        <taxon>Bacillota</taxon>
        <taxon>Clostridia</taxon>
        <taxon>Lachnospirales</taxon>
        <taxon>Lachnospiraceae</taxon>
        <taxon>Schaedlerella</taxon>
    </lineage>
</organism>